<comment type="caution">
    <text evidence="2">The sequence shown here is derived from an EMBL/GenBank/DDBJ whole genome shotgun (WGS) entry which is preliminary data.</text>
</comment>
<dbReference type="Proteomes" id="UP000223968">
    <property type="component" value="Unassembled WGS sequence"/>
</dbReference>
<evidence type="ECO:0000313" key="3">
    <source>
        <dbReference type="Proteomes" id="UP000223968"/>
    </source>
</evidence>
<dbReference type="SUPFAM" id="SSF56112">
    <property type="entry name" value="Protein kinase-like (PK-like)"/>
    <property type="match status" value="1"/>
</dbReference>
<accession>A0A2B7WML8</accession>
<evidence type="ECO:0000313" key="2">
    <source>
        <dbReference type="EMBL" id="PGG97788.1"/>
    </source>
</evidence>
<dbReference type="InterPro" id="IPR011009">
    <property type="entry name" value="Kinase-like_dom_sf"/>
</dbReference>
<dbReference type="OrthoDB" id="5979581at2759"/>
<evidence type="ECO:0000259" key="1">
    <source>
        <dbReference type="PROSITE" id="PS50011"/>
    </source>
</evidence>
<reference evidence="2 3" key="1">
    <citation type="submission" date="2017-10" db="EMBL/GenBank/DDBJ databases">
        <title>Comparative genomics in systemic dimorphic fungi from Ajellomycetaceae.</title>
        <authorList>
            <person name="Munoz J.F."/>
            <person name="Mcewen J.G."/>
            <person name="Clay O.K."/>
            <person name="Cuomo C.A."/>
        </authorList>
    </citation>
    <scope>NUCLEOTIDE SEQUENCE [LARGE SCALE GENOMIC DNA]</scope>
    <source>
        <strain evidence="2 3">UAMH5409</strain>
    </source>
</reference>
<proteinExistence type="predicted"/>
<organism evidence="2 3">
    <name type="scientific">Helicocarpus griseus UAMH5409</name>
    <dbReference type="NCBI Taxonomy" id="1447875"/>
    <lineage>
        <taxon>Eukaryota</taxon>
        <taxon>Fungi</taxon>
        <taxon>Dikarya</taxon>
        <taxon>Ascomycota</taxon>
        <taxon>Pezizomycotina</taxon>
        <taxon>Eurotiomycetes</taxon>
        <taxon>Eurotiomycetidae</taxon>
        <taxon>Onygenales</taxon>
        <taxon>Ajellomycetaceae</taxon>
        <taxon>Helicocarpus</taxon>
    </lineage>
</organism>
<feature type="domain" description="Protein kinase" evidence="1">
    <location>
        <begin position="1"/>
        <end position="267"/>
    </location>
</feature>
<dbReference type="GO" id="GO:0004672">
    <property type="term" value="F:protein kinase activity"/>
    <property type="evidence" value="ECO:0007669"/>
    <property type="project" value="InterPro"/>
</dbReference>
<dbReference type="EMBL" id="PDNB01000239">
    <property type="protein sequence ID" value="PGG97788.1"/>
    <property type="molecule type" value="Genomic_DNA"/>
</dbReference>
<dbReference type="InterPro" id="IPR000719">
    <property type="entry name" value="Prot_kinase_dom"/>
</dbReference>
<dbReference type="GO" id="GO:0005524">
    <property type="term" value="F:ATP binding"/>
    <property type="evidence" value="ECO:0007669"/>
    <property type="project" value="InterPro"/>
</dbReference>
<keyword evidence="3" id="KW-1185">Reference proteome</keyword>
<name>A0A2B7WML8_9EURO</name>
<dbReference type="Gene3D" id="1.10.510.10">
    <property type="entry name" value="Transferase(Phosphotransferase) domain 1"/>
    <property type="match status" value="1"/>
</dbReference>
<dbReference type="AlphaFoldDB" id="A0A2B7WML8"/>
<gene>
    <name evidence="2" type="ORF">AJ79_09086</name>
</gene>
<sequence length="267" mass="30180">MDYLETSTFSPMSAPPDRLTRAAMPRYSEDSDMDDLGYYATTELEEDDLTCLLSRGISTIARQTHAYTILKSDVALKIMAAGEDSAQHECHMQQEILRSVPGADSSRLLLYLDTFLLEVEEMSMVIRMSAARQLLETLESLHKAGIVHRDLNERNCIWGMARLDNLTRKEKYQALGRPLKQAILLEGLWKQGEIVKLFEVPEHLRTETFYLTDFGLAMKLGESAIPRGRPPIKYCSPDRLHGQDPSFACDMWITCSSLQSSILACPL</sequence>
<protein>
    <recommendedName>
        <fullName evidence="1">Protein kinase domain-containing protein</fullName>
    </recommendedName>
</protein>
<dbReference type="PROSITE" id="PS50011">
    <property type="entry name" value="PROTEIN_KINASE_DOM"/>
    <property type="match status" value="1"/>
</dbReference>
<dbReference type="STRING" id="1447875.A0A2B7WML8"/>